<dbReference type="AlphaFoldDB" id="A0AAF0FC46"/>
<accession>A0AAF0FC46</accession>
<dbReference type="GO" id="GO:0030897">
    <property type="term" value="C:HOPS complex"/>
    <property type="evidence" value="ECO:0007669"/>
    <property type="project" value="TreeGrafter"/>
</dbReference>
<dbReference type="PROSITE" id="PS50236">
    <property type="entry name" value="CHCR"/>
    <property type="match status" value="1"/>
</dbReference>
<feature type="compositionally biased region" description="Polar residues" evidence="4">
    <location>
        <begin position="25"/>
        <end position="35"/>
    </location>
</feature>
<keyword evidence="1" id="KW-0813">Transport</keyword>
<dbReference type="SUPFAM" id="SSF50978">
    <property type="entry name" value="WD40 repeat-like"/>
    <property type="match status" value="1"/>
</dbReference>
<dbReference type="InterPro" id="IPR015943">
    <property type="entry name" value="WD40/YVTN_repeat-like_dom_sf"/>
</dbReference>
<dbReference type="GO" id="GO:0034058">
    <property type="term" value="P:endosomal vesicle fusion"/>
    <property type="evidence" value="ECO:0007669"/>
    <property type="project" value="TreeGrafter"/>
</dbReference>
<evidence type="ECO:0000259" key="5">
    <source>
        <dbReference type="Pfam" id="PF23411"/>
    </source>
</evidence>
<dbReference type="InterPro" id="IPR011990">
    <property type="entry name" value="TPR-like_helical_dom_sf"/>
</dbReference>
<dbReference type="InterPro" id="IPR045111">
    <property type="entry name" value="Vps41/Vps8"/>
</dbReference>
<protein>
    <submittedName>
        <fullName evidence="6">Vacuolar protein sorting-associated protein 41</fullName>
    </submittedName>
</protein>
<keyword evidence="2" id="KW-0653">Protein transport</keyword>
<dbReference type="InterPro" id="IPR000547">
    <property type="entry name" value="Clathrin_H-chain/VPS_repeat"/>
</dbReference>
<dbReference type="InterPro" id="IPR057780">
    <property type="entry name" value="Beta-prop_Vps41"/>
</dbReference>
<dbReference type="Gene3D" id="1.25.40.10">
    <property type="entry name" value="Tetratricopeptide repeat domain"/>
    <property type="match status" value="1"/>
</dbReference>
<name>A0AAF0FC46_9BASI</name>
<dbReference type="Gene3D" id="2.130.10.10">
    <property type="entry name" value="YVTN repeat-like/Quinoprotein amine dehydrogenase"/>
    <property type="match status" value="1"/>
</dbReference>
<dbReference type="PANTHER" id="PTHR12616:SF1">
    <property type="entry name" value="VACUOLAR PROTEIN SORTING-ASSOCIATED PROTEIN 41 HOMOLOG"/>
    <property type="match status" value="1"/>
</dbReference>
<feature type="compositionally biased region" description="Polar residues" evidence="4">
    <location>
        <begin position="9"/>
        <end position="18"/>
    </location>
</feature>
<evidence type="ECO:0000256" key="3">
    <source>
        <dbReference type="PROSITE-ProRule" id="PRU01006"/>
    </source>
</evidence>
<dbReference type="SMART" id="SM00299">
    <property type="entry name" value="CLH"/>
    <property type="match status" value="1"/>
</dbReference>
<sequence length="982" mass="110936">MPWEGGLSGESNDQTSSDIAAASRSKPQNLLQSARQPVDSDTDVKMDTASNSTQRTRADSSPAADLQEASASETSGQKFDIPPQSAGSSEDERSSETSSASDSGSDPVDTQSTTSSDEEEPLYNIHQIGSSVQDILSKDTLTASAVNDKHIAIGTSSGMLYVVTKEGLLHKGFQFHTAKVQQVVLDSTGTFIASAGMDGLVCIASLHTSEQYRFDFQRPMQTVALEPSFGNRSSRAFVCGGMNSALVHREKRWFGHKETILHSGEGPIWTLSWHDRWIAWANDRGVRVLDVYTHNVITLIASPQPSIRMELARCHFFWRDSLTLLIAQGQRITVASIRRRFQEAEDVLQSVSSLSTLIPTLNANEPNYFAEITEIFQVDYLVAGIAYFHDRIITLAYRAHPDDLRALHNGAVRYQHDAQLQELCVIDDQGEEIGSDVVYMDDVHARCNDLHLASCLLPGKNASNATDEFLLYVAGPRNVILAKPRTEKDHLEWLLERRRYAQVLEQLETIGENRAQALGFDCHEIGREYLHYLIEEQHDYQTAACNFARLLGNDAAAWEEFIWLYLDRHELDAALPYIPTQHPQLSEVVYDMVLVHLLHTDERRLLQTLRTWPAELYSRQAVAAAIQDRASSSSTLIACLAELFLAGHAPGKALQYLLQLRDPTVFALIREHNLFTDVQDKLAQLVELDQDIAGTQKPPSDSVTPLLVDHLHSIPIQRAMSQLDAYPWYAYHYLDALFDRDPEWIGPYANQLVSFYAEFQYPKLMAFLRTMSSMYSFEKAYKVCVKHDYVPEMIFLLGRTGDTRGALNLIIERLHDVHMAIDFVKQQDDTELWDQLLLYSRDRPDFLRALLEQVGGEVDFARIMRNIPENLTIPGLKPAVIKALHTMHLQASLLDDCNAVQFHAVQGLVAQYDAALRSARYCDAQTRCIIMQSQRLCSFAFILRILSVLRQYLLVFQTYFPSWNRRDPFRQRMLTIVVFGSL</sequence>
<dbReference type="GO" id="GO:0016236">
    <property type="term" value="P:macroautophagy"/>
    <property type="evidence" value="ECO:0007669"/>
    <property type="project" value="TreeGrafter"/>
</dbReference>
<evidence type="ECO:0000313" key="7">
    <source>
        <dbReference type="Proteomes" id="UP001214628"/>
    </source>
</evidence>
<evidence type="ECO:0000256" key="4">
    <source>
        <dbReference type="SAM" id="MobiDB-lite"/>
    </source>
</evidence>
<dbReference type="Pfam" id="PF23411">
    <property type="entry name" value="Beta-prop_Vps41"/>
    <property type="match status" value="1"/>
</dbReference>
<organism evidence="6 7">
    <name type="scientific">Malassezia psittaci</name>
    <dbReference type="NCBI Taxonomy" id="1821823"/>
    <lineage>
        <taxon>Eukaryota</taxon>
        <taxon>Fungi</taxon>
        <taxon>Dikarya</taxon>
        <taxon>Basidiomycota</taxon>
        <taxon>Ustilaginomycotina</taxon>
        <taxon>Malasseziomycetes</taxon>
        <taxon>Malasseziales</taxon>
        <taxon>Malasseziaceae</taxon>
        <taxon>Malassezia</taxon>
    </lineage>
</organism>
<evidence type="ECO:0000256" key="1">
    <source>
        <dbReference type="ARBA" id="ARBA00022448"/>
    </source>
</evidence>
<dbReference type="GO" id="GO:0005770">
    <property type="term" value="C:late endosome"/>
    <property type="evidence" value="ECO:0007669"/>
    <property type="project" value="TreeGrafter"/>
</dbReference>
<reference evidence="6" key="1">
    <citation type="submission" date="2023-02" db="EMBL/GenBank/DDBJ databases">
        <title>Mating type loci evolution in Malassezia.</title>
        <authorList>
            <person name="Coelho M.A."/>
        </authorList>
    </citation>
    <scope>NUCLEOTIDE SEQUENCE</scope>
    <source>
        <strain evidence="6">CBS 14136</strain>
    </source>
</reference>
<dbReference type="EMBL" id="CP118379">
    <property type="protein sequence ID" value="WFD44675.1"/>
    <property type="molecule type" value="Genomic_DNA"/>
</dbReference>
<gene>
    <name evidence="6" type="primary">VPS41</name>
    <name evidence="6" type="ORF">MPSI1_003345</name>
</gene>
<dbReference type="Proteomes" id="UP001214628">
    <property type="component" value="Chromosome 5"/>
</dbReference>
<feature type="region of interest" description="Disordered" evidence="4">
    <location>
        <begin position="1"/>
        <end position="122"/>
    </location>
</feature>
<keyword evidence="7" id="KW-1185">Reference proteome</keyword>
<dbReference type="Pfam" id="PF23556">
    <property type="entry name" value="TPR_Vps41"/>
    <property type="match status" value="1"/>
</dbReference>
<dbReference type="GO" id="GO:0006623">
    <property type="term" value="P:protein targeting to vacuole"/>
    <property type="evidence" value="ECO:0007669"/>
    <property type="project" value="InterPro"/>
</dbReference>
<evidence type="ECO:0000313" key="6">
    <source>
        <dbReference type="EMBL" id="WFD44675.1"/>
    </source>
</evidence>
<evidence type="ECO:0000256" key="2">
    <source>
        <dbReference type="ARBA" id="ARBA00022927"/>
    </source>
</evidence>
<dbReference type="GO" id="GO:0009267">
    <property type="term" value="P:cellular response to starvation"/>
    <property type="evidence" value="ECO:0007669"/>
    <property type="project" value="TreeGrafter"/>
</dbReference>
<feature type="compositionally biased region" description="Low complexity" evidence="4">
    <location>
        <begin position="96"/>
        <end position="106"/>
    </location>
</feature>
<dbReference type="InterPro" id="IPR036322">
    <property type="entry name" value="WD40_repeat_dom_sf"/>
</dbReference>
<dbReference type="PANTHER" id="PTHR12616">
    <property type="entry name" value="VACUOLAR PROTEIN SORTING VPS41"/>
    <property type="match status" value="1"/>
</dbReference>
<feature type="domain" description="Vps41 beta-propeller" evidence="5">
    <location>
        <begin position="127"/>
        <end position="483"/>
    </location>
</feature>
<feature type="repeat" description="CHCR" evidence="3">
    <location>
        <begin position="704"/>
        <end position="849"/>
    </location>
</feature>
<proteinExistence type="predicted"/>